<dbReference type="EMBL" id="BAABAB010000027">
    <property type="protein sequence ID" value="GAA3630805.1"/>
    <property type="molecule type" value="Genomic_DNA"/>
</dbReference>
<feature type="transmembrane region" description="Helical" evidence="1">
    <location>
        <begin position="45"/>
        <end position="65"/>
    </location>
</feature>
<keyword evidence="1" id="KW-1133">Transmembrane helix</keyword>
<evidence type="ECO:0000313" key="3">
    <source>
        <dbReference type="Proteomes" id="UP001501490"/>
    </source>
</evidence>
<gene>
    <name evidence="2" type="ORF">GCM10022236_36630</name>
</gene>
<dbReference type="Proteomes" id="UP001501490">
    <property type="component" value="Unassembled WGS sequence"/>
</dbReference>
<keyword evidence="1" id="KW-0472">Membrane</keyword>
<proteinExistence type="predicted"/>
<protein>
    <submittedName>
        <fullName evidence="2">Uncharacterized protein</fullName>
    </submittedName>
</protein>
<evidence type="ECO:0000256" key="1">
    <source>
        <dbReference type="SAM" id="Phobius"/>
    </source>
</evidence>
<accession>A0ABP7AEI6</accession>
<name>A0ABP7AEI6_9ACTN</name>
<organism evidence="2 3">
    <name type="scientific">Microlunatus ginsengisoli</name>
    <dbReference type="NCBI Taxonomy" id="363863"/>
    <lineage>
        <taxon>Bacteria</taxon>
        <taxon>Bacillati</taxon>
        <taxon>Actinomycetota</taxon>
        <taxon>Actinomycetes</taxon>
        <taxon>Propionibacteriales</taxon>
        <taxon>Propionibacteriaceae</taxon>
        <taxon>Microlunatus</taxon>
    </lineage>
</organism>
<dbReference type="RefSeq" id="WP_344807243.1">
    <property type="nucleotide sequence ID" value="NZ_BAABAB010000027.1"/>
</dbReference>
<sequence>MAEPARDARLGCLWGLAVILFVPAGFVTAAVWPDITANQFVGRTLLIGAGCGLAVLLFGGAVTVARHRH</sequence>
<reference evidence="3" key="1">
    <citation type="journal article" date="2019" name="Int. J. Syst. Evol. Microbiol.">
        <title>The Global Catalogue of Microorganisms (GCM) 10K type strain sequencing project: providing services to taxonomists for standard genome sequencing and annotation.</title>
        <authorList>
            <consortium name="The Broad Institute Genomics Platform"/>
            <consortium name="The Broad Institute Genome Sequencing Center for Infectious Disease"/>
            <person name="Wu L."/>
            <person name="Ma J."/>
        </authorList>
    </citation>
    <scope>NUCLEOTIDE SEQUENCE [LARGE SCALE GENOMIC DNA]</scope>
    <source>
        <strain evidence="3">JCM 16929</strain>
    </source>
</reference>
<keyword evidence="1" id="KW-0812">Transmembrane</keyword>
<keyword evidence="3" id="KW-1185">Reference proteome</keyword>
<comment type="caution">
    <text evidence="2">The sequence shown here is derived from an EMBL/GenBank/DDBJ whole genome shotgun (WGS) entry which is preliminary data.</text>
</comment>
<evidence type="ECO:0000313" key="2">
    <source>
        <dbReference type="EMBL" id="GAA3630805.1"/>
    </source>
</evidence>